<dbReference type="Proteomes" id="UP000000683">
    <property type="component" value="Chromosome"/>
</dbReference>
<dbReference type="OrthoDB" id="9899750at2"/>
<evidence type="ECO:0000256" key="2">
    <source>
        <dbReference type="SAM" id="SignalP"/>
    </source>
</evidence>
<accession>F5ZA62</accession>
<name>F5ZA62_ALTNA</name>
<feature type="chain" id="PRO_5003332449" description="Lipoprotein" evidence="2">
    <location>
        <begin position="24"/>
        <end position="269"/>
    </location>
</feature>
<dbReference type="AlphaFoldDB" id="F5ZA62"/>
<feature type="signal peptide" evidence="2">
    <location>
        <begin position="1"/>
        <end position="23"/>
    </location>
</feature>
<evidence type="ECO:0000313" key="4">
    <source>
        <dbReference type="Proteomes" id="UP000000683"/>
    </source>
</evidence>
<keyword evidence="1" id="KW-0175">Coiled coil</keyword>
<evidence type="ECO:0008006" key="5">
    <source>
        <dbReference type="Google" id="ProtNLM"/>
    </source>
</evidence>
<proteinExistence type="predicted"/>
<reference evidence="3 4" key="1">
    <citation type="journal article" date="2011" name="J. Bacteriol.">
        <title>Complete genome sequence of the polycyclic aromatic hydrocarbon-degrading bacterium Alteromonas sp. strain SN2.</title>
        <authorList>
            <person name="Jin H.M."/>
            <person name="Jeong H."/>
            <person name="Moon E.J."/>
            <person name="Math R.K."/>
            <person name="Lee K."/>
            <person name="Kim H.J."/>
            <person name="Jeon C.O."/>
            <person name="Oh T.K."/>
            <person name="Kim J.F."/>
        </authorList>
    </citation>
    <scope>NUCLEOTIDE SEQUENCE [LARGE SCALE GENOMIC DNA]</scope>
    <source>
        <strain evidence="4">JCM 17741 / KACC 18427 / KCTC 11700BP / SN2</strain>
    </source>
</reference>
<organism evidence="3 4">
    <name type="scientific">Alteromonas naphthalenivorans</name>
    <dbReference type="NCBI Taxonomy" id="715451"/>
    <lineage>
        <taxon>Bacteria</taxon>
        <taxon>Pseudomonadati</taxon>
        <taxon>Pseudomonadota</taxon>
        <taxon>Gammaproteobacteria</taxon>
        <taxon>Alteromonadales</taxon>
        <taxon>Alteromonadaceae</taxon>
        <taxon>Alteromonas/Salinimonas group</taxon>
        <taxon>Alteromonas</taxon>
    </lineage>
</organism>
<protein>
    <recommendedName>
        <fullName evidence="5">Lipoprotein</fullName>
    </recommendedName>
</protein>
<gene>
    <name evidence="3" type="ordered locus">ambt_00980</name>
</gene>
<feature type="coiled-coil region" evidence="1">
    <location>
        <begin position="179"/>
        <end position="252"/>
    </location>
</feature>
<sequence>MNTLNKVVPATIACLLMTGCANTAESLMGALTPESNQSNSSEGGMDFSSFEVSSPVEELGKEDISTARTVGQVIGAIVGGYACYKKFDGNKLLMATCAAIGGTAGDKLGKYIGEGIAIRRMNYASNYEFLESEIEASENAIKTREDELAATKLNITTMEDRVVLLKSKASLTKAEIAEATALLSEVKALREENEMLETRYDETLLYLDSALEDSEEEIASLTEDKAKTQQAHEELLAKRNQLSMQLASIQTQSSQLDEQSTALTSLIAG</sequence>
<dbReference type="KEGG" id="alt:ambt_00980"/>
<evidence type="ECO:0000256" key="1">
    <source>
        <dbReference type="SAM" id="Coils"/>
    </source>
</evidence>
<dbReference type="PROSITE" id="PS51257">
    <property type="entry name" value="PROKAR_LIPOPROTEIN"/>
    <property type="match status" value="1"/>
</dbReference>
<keyword evidence="4" id="KW-1185">Reference proteome</keyword>
<dbReference type="EMBL" id="CP002339">
    <property type="protein sequence ID" value="AEF01753.1"/>
    <property type="molecule type" value="Genomic_DNA"/>
</dbReference>
<keyword evidence="2" id="KW-0732">Signal</keyword>
<dbReference type="RefSeq" id="WP_013782695.1">
    <property type="nucleotide sequence ID" value="NC_015554.1"/>
</dbReference>
<dbReference type="Gene3D" id="1.10.287.1490">
    <property type="match status" value="1"/>
</dbReference>
<dbReference type="HOGENOM" id="CLU_1033045_0_0_6"/>
<evidence type="ECO:0000313" key="3">
    <source>
        <dbReference type="EMBL" id="AEF01753.1"/>
    </source>
</evidence>
<feature type="coiled-coil region" evidence="1">
    <location>
        <begin position="120"/>
        <end position="154"/>
    </location>
</feature>